<dbReference type="PANTHER" id="PTHR35008:SF4">
    <property type="entry name" value="BLL4482 PROTEIN"/>
    <property type="match status" value="1"/>
</dbReference>
<dbReference type="eggNOG" id="COG2010">
    <property type="taxonomic scope" value="Bacteria"/>
</dbReference>
<evidence type="ECO:0000256" key="3">
    <source>
        <dbReference type="ARBA" id="ARBA00023004"/>
    </source>
</evidence>
<dbReference type="SUPFAM" id="SSF46626">
    <property type="entry name" value="Cytochrome c"/>
    <property type="match status" value="4"/>
</dbReference>
<evidence type="ECO:0000256" key="5">
    <source>
        <dbReference type="SAM" id="MobiDB-lite"/>
    </source>
</evidence>
<dbReference type="InterPro" id="IPR009056">
    <property type="entry name" value="Cyt_c-like_dom"/>
</dbReference>
<dbReference type="Proteomes" id="UP000007721">
    <property type="component" value="Chromosome"/>
</dbReference>
<dbReference type="GO" id="GO:0009055">
    <property type="term" value="F:electron transfer activity"/>
    <property type="evidence" value="ECO:0007669"/>
    <property type="project" value="InterPro"/>
</dbReference>
<accession>B9M464</accession>
<keyword evidence="9" id="KW-1185">Reference proteome</keyword>
<organism evidence="8 9">
    <name type="scientific">Geotalea daltonii (strain DSM 22248 / JCM 15807 / FRC-32)</name>
    <name type="common">Geobacter daltonii</name>
    <dbReference type="NCBI Taxonomy" id="316067"/>
    <lineage>
        <taxon>Bacteria</taxon>
        <taxon>Pseudomonadati</taxon>
        <taxon>Thermodesulfobacteriota</taxon>
        <taxon>Desulfuromonadia</taxon>
        <taxon>Geobacterales</taxon>
        <taxon>Geobacteraceae</taxon>
        <taxon>Geotalea</taxon>
    </lineage>
</organism>
<feature type="chain" id="PRO_5002886624" evidence="6">
    <location>
        <begin position="17"/>
        <end position="640"/>
    </location>
</feature>
<dbReference type="InterPro" id="IPR036909">
    <property type="entry name" value="Cyt_c-like_dom_sf"/>
</dbReference>
<keyword evidence="3 4" id="KW-0408">Iron</keyword>
<dbReference type="InterPro" id="IPR036280">
    <property type="entry name" value="Multihaem_cyt_sf"/>
</dbReference>
<dbReference type="EMBL" id="CP001390">
    <property type="protein sequence ID" value="ACM21519.1"/>
    <property type="molecule type" value="Genomic_DNA"/>
</dbReference>
<evidence type="ECO:0000256" key="6">
    <source>
        <dbReference type="SAM" id="SignalP"/>
    </source>
</evidence>
<dbReference type="OrthoDB" id="5395031at2"/>
<keyword evidence="8" id="KW-0449">Lipoprotein</keyword>
<evidence type="ECO:0000313" key="9">
    <source>
        <dbReference type="Proteomes" id="UP000007721"/>
    </source>
</evidence>
<keyword evidence="2 4" id="KW-0479">Metal-binding</keyword>
<protein>
    <submittedName>
        <fullName evidence="8">Lipoprotein cytochrome c, 7 heme-binding sites</fullName>
    </submittedName>
</protein>
<gene>
    <name evidence="8" type="ordered locus">Geob_3176</name>
</gene>
<keyword evidence="6" id="KW-0732">Signal</keyword>
<keyword evidence="1 4" id="KW-0349">Heme</keyword>
<dbReference type="PANTHER" id="PTHR35008">
    <property type="entry name" value="BLL4482 PROTEIN-RELATED"/>
    <property type="match status" value="1"/>
</dbReference>
<dbReference type="SUPFAM" id="SSF48695">
    <property type="entry name" value="Multiheme cytochromes"/>
    <property type="match status" value="1"/>
</dbReference>
<evidence type="ECO:0000256" key="1">
    <source>
        <dbReference type="ARBA" id="ARBA00022617"/>
    </source>
</evidence>
<dbReference type="STRING" id="316067.Geob_3176"/>
<reference evidence="8 9" key="1">
    <citation type="submission" date="2009-01" db="EMBL/GenBank/DDBJ databases">
        <title>Complete sequence of Geobacter sp. FRC-32.</title>
        <authorList>
            <consortium name="US DOE Joint Genome Institute"/>
            <person name="Lucas S."/>
            <person name="Copeland A."/>
            <person name="Lapidus A."/>
            <person name="Glavina del Rio T."/>
            <person name="Dalin E."/>
            <person name="Tice H."/>
            <person name="Bruce D."/>
            <person name="Goodwin L."/>
            <person name="Pitluck S."/>
            <person name="Saunders E."/>
            <person name="Brettin T."/>
            <person name="Detter J.C."/>
            <person name="Han C."/>
            <person name="Larimer F."/>
            <person name="Land M."/>
            <person name="Hauser L."/>
            <person name="Kyrpides N."/>
            <person name="Ovchinnikova G."/>
            <person name="Kostka J."/>
            <person name="Richardson P."/>
        </authorList>
    </citation>
    <scope>NUCLEOTIDE SEQUENCE [LARGE SCALE GENOMIC DNA]</scope>
    <source>
        <strain evidence="9">DSM 22248 / JCM 15807 / FRC-32</strain>
    </source>
</reference>
<evidence type="ECO:0000313" key="8">
    <source>
        <dbReference type="EMBL" id="ACM21519.1"/>
    </source>
</evidence>
<dbReference type="Gene3D" id="1.10.760.10">
    <property type="entry name" value="Cytochrome c-like domain"/>
    <property type="match status" value="3"/>
</dbReference>
<dbReference type="RefSeq" id="WP_012648247.1">
    <property type="nucleotide sequence ID" value="NC_011979.1"/>
</dbReference>
<dbReference type="InterPro" id="IPR051459">
    <property type="entry name" value="Cytochrome_c-type_DH"/>
</dbReference>
<evidence type="ECO:0000256" key="4">
    <source>
        <dbReference type="PROSITE-ProRule" id="PRU00433"/>
    </source>
</evidence>
<feature type="domain" description="Cytochrome c" evidence="7">
    <location>
        <begin position="231"/>
        <end position="333"/>
    </location>
</feature>
<feature type="signal peptide" evidence="6">
    <location>
        <begin position="1"/>
        <end position="16"/>
    </location>
</feature>
<dbReference type="Pfam" id="PF13442">
    <property type="entry name" value="Cytochrome_CBB3"/>
    <property type="match status" value="3"/>
</dbReference>
<dbReference type="HOGENOM" id="CLU_427451_0_0_7"/>
<feature type="region of interest" description="Disordered" evidence="5">
    <location>
        <begin position="295"/>
        <end position="323"/>
    </location>
</feature>
<dbReference type="KEGG" id="geo:Geob_3176"/>
<feature type="compositionally biased region" description="Pro residues" evidence="5">
    <location>
        <begin position="298"/>
        <end position="318"/>
    </location>
</feature>
<sequence>MHHLLMRLILIGTAAATMMLSGCGGSNQSSAPPTVSGIAATGLPIVGQVYLKDSAATPRELSAPTGKDGSYVINVSGLTAPFIVKAQWNGSQSLVSFASAPGTANINPLSHLIVASAAGVTDPETLYNSSQESKIRISSGLQSSISQVISQLKPLMDAYGVTVDPISGPFVANHTGLDAMLDGVKMEASGGTVTVSNRATGGTIFTAPIGGMMSGTFTAANLPAVSPGQAQPSIDGASLYAANCASCHGALTSSSKPGASVARIQSAINAQVGGMGSLSTLTPEQVQAIAMALATAPSSPPSGTPNPTPAPNPAPGTAPPATVDGPALYAGNCAGCHGALATSTKKGMTLTRLDSSINSGIGGMGSLSSLTVTEKQAIVDALATAASTPTPAPAPTTPEPTPVPTPATPIDGAALYAGNCAGCHGVLASSGKKGTTLTRLQSAISNNIAGMGTLSPLSTAQLQAIVDVLAAVAPTPTPTPTPAPGPTPAPAPAPAPVDGATLYAGNCAACHGALASSGKAGATAVRIQAGINNNAGGMGTLSSLSSSQVQGIADALATITPAPTPAPAPVCGSCHALPPANGKHSKHRSRSCSTCHGTGYSATTVNSAIHSNGVKNVVSTIGWNPSARTCANSCHGRESW</sequence>
<name>B9M464_GEODF</name>
<proteinExistence type="predicted"/>
<feature type="domain" description="Cytochrome c" evidence="7">
    <location>
        <begin position="407"/>
        <end position="508"/>
    </location>
</feature>
<dbReference type="PROSITE" id="PS51007">
    <property type="entry name" value="CYTC"/>
    <property type="match status" value="2"/>
</dbReference>
<evidence type="ECO:0000256" key="2">
    <source>
        <dbReference type="ARBA" id="ARBA00022723"/>
    </source>
</evidence>
<dbReference type="PROSITE" id="PS51257">
    <property type="entry name" value="PROKAR_LIPOPROTEIN"/>
    <property type="match status" value="1"/>
</dbReference>
<dbReference type="GO" id="GO:0046872">
    <property type="term" value="F:metal ion binding"/>
    <property type="evidence" value="ECO:0007669"/>
    <property type="project" value="UniProtKB-KW"/>
</dbReference>
<dbReference type="AlphaFoldDB" id="B9M464"/>
<evidence type="ECO:0000259" key="7">
    <source>
        <dbReference type="PROSITE" id="PS51007"/>
    </source>
</evidence>
<dbReference type="GO" id="GO:0020037">
    <property type="term" value="F:heme binding"/>
    <property type="evidence" value="ECO:0007669"/>
    <property type="project" value="InterPro"/>
</dbReference>